<feature type="non-terminal residue" evidence="2">
    <location>
        <position position="1"/>
    </location>
</feature>
<keyword evidence="3" id="KW-1185">Reference proteome</keyword>
<gene>
    <name evidence="2" type="ORF">M9458_035418</name>
</gene>
<accession>A0ABD0P9S7</accession>
<organism evidence="2 3">
    <name type="scientific">Cirrhinus mrigala</name>
    <name type="common">Mrigala</name>
    <dbReference type="NCBI Taxonomy" id="683832"/>
    <lineage>
        <taxon>Eukaryota</taxon>
        <taxon>Metazoa</taxon>
        <taxon>Chordata</taxon>
        <taxon>Craniata</taxon>
        <taxon>Vertebrata</taxon>
        <taxon>Euteleostomi</taxon>
        <taxon>Actinopterygii</taxon>
        <taxon>Neopterygii</taxon>
        <taxon>Teleostei</taxon>
        <taxon>Ostariophysi</taxon>
        <taxon>Cypriniformes</taxon>
        <taxon>Cyprinidae</taxon>
        <taxon>Labeoninae</taxon>
        <taxon>Labeonini</taxon>
        <taxon>Cirrhinus</taxon>
    </lineage>
</organism>
<comment type="caution">
    <text evidence="2">The sequence shown here is derived from an EMBL/GenBank/DDBJ whole genome shotgun (WGS) entry which is preliminary data.</text>
</comment>
<evidence type="ECO:0000313" key="3">
    <source>
        <dbReference type="Proteomes" id="UP001529510"/>
    </source>
</evidence>
<feature type="region of interest" description="Disordered" evidence="1">
    <location>
        <begin position="23"/>
        <end position="95"/>
    </location>
</feature>
<name>A0ABD0P9S7_CIRMR</name>
<dbReference type="EMBL" id="JAMKFB020000017">
    <property type="protein sequence ID" value="KAL0170822.1"/>
    <property type="molecule type" value="Genomic_DNA"/>
</dbReference>
<dbReference type="Proteomes" id="UP001529510">
    <property type="component" value="Unassembled WGS sequence"/>
</dbReference>
<evidence type="ECO:0000313" key="2">
    <source>
        <dbReference type="EMBL" id="KAL0170822.1"/>
    </source>
</evidence>
<reference evidence="2 3" key="1">
    <citation type="submission" date="2024-05" db="EMBL/GenBank/DDBJ databases">
        <title>Genome sequencing and assembly of Indian major carp, Cirrhinus mrigala (Hamilton, 1822).</title>
        <authorList>
            <person name="Mohindra V."/>
            <person name="Chowdhury L.M."/>
            <person name="Lal K."/>
            <person name="Jena J.K."/>
        </authorList>
    </citation>
    <scope>NUCLEOTIDE SEQUENCE [LARGE SCALE GENOMIC DNA]</scope>
    <source>
        <strain evidence="2">CM1030</strain>
        <tissue evidence="2">Blood</tissue>
    </source>
</reference>
<protein>
    <submittedName>
        <fullName evidence="2">Uncharacterized protein</fullName>
    </submittedName>
</protein>
<feature type="compositionally biased region" description="Basic and acidic residues" evidence="1">
    <location>
        <begin position="77"/>
        <end position="92"/>
    </location>
</feature>
<feature type="non-terminal residue" evidence="2">
    <location>
        <position position="114"/>
    </location>
</feature>
<evidence type="ECO:0000256" key="1">
    <source>
        <dbReference type="SAM" id="MobiDB-lite"/>
    </source>
</evidence>
<dbReference type="AlphaFoldDB" id="A0ABD0P9S7"/>
<proteinExistence type="predicted"/>
<sequence>EIKSLVVGRLVELKVLEEFGGDGGAGLRHPSAEAHPAVSASGRGEGQVGADAEAEAEAEVKAALPPFEPFSPVSSGSREDTRLRMETQEKMQARQAELDLQLEVRRLEIEADKE</sequence>